<name>A0A6A6M6T0_HEVBR</name>
<dbReference type="EMBL" id="JAAGAX010000008">
    <property type="protein sequence ID" value="KAF2308248.1"/>
    <property type="molecule type" value="Genomic_DNA"/>
</dbReference>
<comment type="caution">
    <text evidence="2">The sequence shown here is derived from an EMBL/GenBank/DDBJ whole genome shotgun (WGS) entry which is preliminary data.</text>
</comment>
<feature type="compositionally biased region" description="Basic and acidic residues" evidence="1">
    <location>
        <begin position="49"/>
        <end position="64"/>
    </location>
</feature>
<evidence type="ECO:0000256" key="1">
    <source>
        <dbReference type="SAM" id="MobiDB-lite"/>
    </source>
</evidence>
<organism evidence="2 3">
    <name type="scientific">Hevea brasiliensis</name>
    <name type="common">Para rubber tree</name>
    <name type="synonym">Siphonia brasiliensis</name>
    <dbReference type="NCBI Taxonomy" id="3981"/>
    <lineage>
        <taxon>Eukaryota</taxon>
        <taxon>Viridiplantae</taxon>
        <taxon>Streptophyta</taxon>
        <taxon>Embryophyta</taxon>
        <taxon>Tracheophyta</taxon>
        <taxon>Spermatophyta</taxon>
        <taxon>Magnoliopsida</taxon>
        <taxon>eudicotyledons</taxon>
        <taxon>Gunneridae</taxon>
        <taxon>Pentapetalae</taxon>
        <taxon>rosids</taxon>
        <taxon>fabids</taxon>
        <taxon>Malpighiales</taxon>
        <taxon>Euphorbiaceae</taxon>
        <taxon>Crotonoideae</taxon>
        <taxon>Micrandreae</taxon>
        <taxon>Hevea</taxon>
    </lineage>
</organism>
<accession>A0A6A6M6T0</accession>
<evidence type="ECO:0000313" key="3">
    <source>
        <dbReference type="Proteomes" id="UP000467840"/>
    </source>
</evidence>
<protein>
    <submittedName>
        <fullName evidence="2">Uncharacterized protein</fullName>
    </submittedName>
</protein>
<dbReference type="Proteomes" id="UP000467840">
    <property type="component" value="Chromosome 9"/>
</dbReference>
<reference evidence="2 3" key="1">
    <citation type="journal article" date="2020" name="Mol. Plant">
        <title>The Chromosome-Based Rubber Tree Genome Provides New Insights into Spurge Genome Evolution and Rubber Biosynthesis.</title>
        <authorList>
            <person name="Liu J."/>
            <person name="Shi C."/>
            <person name="Shi C.C."/>
            <person name="Li W."/>
            <person name="Zhang Q.J."/>
            <person name="Zhang Y."/>
            <person name="Li K."/>
            <person name="Lu H.F."/>
            <person name="Shi C."/>
            <person name="Zhu S.T."/>
            <person name="Xiao Z.Y."/>
            <person name="Nan H."/>
            <person name="Yue Y."/>
            <person name="Zhu X.G."/>
            <person name="Wu Y."/>
            <person name="Hong X.N."/>
            <person name="Fan G.Y."/>
            <person name="Tong Y."/>
            <person name="Zhang D."/>
            <person name="Mao C.L."/>
            <person name="Liu Y.L."/>
            <person name="Hao S.J."/>
            <person name="Liu W.Q."/>
            <person name="Lv M.Q."/>
            <person name="Zhang H.B."/>
            <person name="Liu Y."/>
            <person name="Hu-Tang G.R."/>
            <person name="Wang J.P."/>
            <person name="Wang J.H."/>
            <person name="Sun Y.H."/>
            <person name="Ni S.B."/>
            <person name="Chen W.B."/>
            <person name="Zhang X.C."/>
            <person name="Jiao Y.N."/>
            <person name="Eichler E.E."/>
            <person name="Li G.H."/>
            <person name="Liu X."/>
            <person name="Gao L.Z."/>
        </authorList>
    </citation>
    <scope>NUCLEOTIDE SEQUENCE [LARGE SCALE GENOMIC DNA]</scope>
    <source>
        <strain evidence="3">cv. GT1</strain>
        <tissue evidence="2">Leaf</tissue>
    </source>
</reference>
<feature type="region of interest" description="Disordered" evidence="1">
    <location>
        <begin position="40"/>
        <end position="79"/>
    </location>
</feature>
<proteinExistence type="predicted"/>
<keyword evidence="3" id="KW-1185">Reference proteome</keyword>
<sequence length="106" mass="12490">MDGNDNFEYVGGKIFYWEDRDLNLKSYLDIEDELKKLGYEEDNDDNGVEEVRVGDKESNEDKDYVPINEDVESGDNETENKAFVDFHTIDIEWGLVRQVIKKKKNY</sequence>
<gene>
    <name evidence="2" type="ORF">GH714_038518</name>
</gene>
<dbReference type="AlphaFoldDB" id="A0A6A6M6T0"/>
<evidence type="ECO:0000313" key="2">
    <source>
        <dbReference type="EMBL" id="KAF2308248.1"/>
    </source>
</evidence>